<evidence type="ECO:0000259" key="1">
    <source>
        <dbReference type="PROSITE" id="PS51707"/>
    </source>
</evidence>
<evidence type="ECO:0000313" key="2">
    <source>
        <dbReference type="EMBL" id="MDQ0115823.1"/>
    </source>
</evidence>
<dbReference type="Pfam" id="PF01928">
    <property type="entry name" value="CYTH"/>
    <property type="match status" value="1"/>
</dbReference>
<name>A0ABT9U9Y9_PAEHA</name>
<organism evidence="2 3">
    <name type="scientific">Paenibacillus harenae</name>
    <dbReference type="NCBI Taxonomy" id="306543"/>
    <lineage>
        <taxon>Bacteria</taxon>
        <taxon>Bacillati</taxon>
        <taxon>Bacillota</taxon>
        <taxon>Bacilli</taxon>
        <taxon>Bacillales</taxon>
        <taxon>Paenibacillaceae</taxon>
        <taxon>Paenibacillus</taxon>
    </lineage>
</organism>
<dbReference type="SUPFAM" id="SSF55154">
    <property type="entry name" value="CYTH-like phosphatases"/>
    <property type="match status" value="1"/>
</dbReference>
<keyword evidence="3" id="KW-1185">Reference proteome</keyword>
<dbReference type="RefSeq" id="WP_307207791.1">
    <property type="nucleotide sequence ID" value="NZ_JAUSSU010000012.1"/>
</dbReference>
<dbReference type="InterPro" id="IPR012042">
    <property type="entry name" value="NeuTTM/CthTTM-like"/>
</dbReference>
<comment type="caution">
    <text evidence="2">The sequence shown here is derived from an EMBL/GenBank/DDBJ whole genome shotgun (WGS) entry which is preliminary data.</text>
</comment>
<dbReference type="Proteomes" id="UP001229346">
    <property type="component" value="Unassembled WGS sequence"/>
</dbReference>
<dbReference type="EMBL" id="JAUSSU010000012">
    <property type="protein sequence ID" value="MDQ0115823.1"/>
    <property type="molecule type" value="Genomic_DNA"/>
</dbReference>
<gene>
    <name evidence="2" type="ORF">J2T15_005290</name>
</gene>
<dbReference type="PIRSF" id="PIRSF016487">
    <property type="entry name" value="CYTH_UCP016487"/>
    <property type="match status" value="1"/>
</dbReference>
<dbReference type="PROSITE" id="PS51707">
    <property type="entry name" value="CYTH"/>
    <property type="match status" value="1"/>
</dbReference>
<dbReference type="Gene3D" id="2.40.320.10">
    <property type="entry name" value="Hypothetical Protein Pfu-838710-001"/>
    <property type="match status" value="1"/>
</dbReference>
<evidence type="ECO:0000313" key="3">
    <source>
        <dbReference type="Proteomes" id="UP001229346"/>
    </source>
</evidence>
<dbReference type="PANTHER" id="PTHR40114:SF1">
    <property type="entry name" value="SLR0698 PROTEIN"/>
    <property type="match status" value="1"/>
</dbReference>
<dbReference type="SMART" id="SM01118">
    <property type="entry name" value="CYTH"/>
    <property type="match status" value="1"/>
</dbReference>
<protein>
    <submittedName>
        <fullName evidence="2">CYTH domain-containing protein</fullName>
    </submittedName>
</protein>
<proteinExistence type="predicted"/>
<accession>A0ABT9U9Y9</accession>
<dbReference type="InterPro" id="IPR033469">
    <property type="entry name" value="CYTH-like_dom_sf"/>
</dbReference>
<feature type="domain" description="CYTH" evidence="1">
    <location>
        <begin position="2"/>
        <end position="158"/>
    </location>
</feature>
<sequence length="164" mass="19213">MAMEIERKFLLQETVERLAEQGIIHIVSEQRIEQTYLALDVDQELRVRKITNVATGELTFTHTFKQGNGLAREEIEYSINESIYEQVVNAFQAVPLTKNRVTAEWNDTVIEIDIYDQLKLTVLEIEFESESEAHAFDAPEWFGKDISDERQYSNKTVWRELQKK</sequence>
<dbReference type="InterPro" id="IPR023577">
    <property type="entry name" value="CYTH_domain"/>
</dbReference>
<dbReference type="PANTHER" id="PTHR40114">
    <property type="entry name" value="SLR0698 PROTEIN"/>
    <property type="match status" value="1"/>
</dbReference>
<reference evidence="2 3" key="1">
    <citation type="submission" date="2023-07" db="EMBL/GenBank/DDBJ databases">
        <title>Sorghum-associated microbial communities from plants grown in Nebraska, USA.</title>
        <authorList>
            <person name="Schachtman D."/>
        </authorList>
    </citation>
    <scope>NUCLEOTIDE SEQUENCE [LARGE SCALE GENOMIC DNA]</scope>
    <source>
        <strain evidence="2 3">CC482</strain>
    </source>
</reference>